<dbReference type="EMBL" id="GG663736">
    <property type="protein sequence ID" value="EEH59216.1"/>
    <property type="molecule type" value="Genomic_DNA"/>
</dbReference>
<dbReference type="GO" id="GO:0005524">
    <property type="term" value="F:ATP binding"/>
    <property type="evidence" value="ECO:0007669"/>
    <property type="project" value="UniProtKB-KW"/>
</dbReference>
<dbReference type="GO" id="GO:0042626">
    <property type="term" value="F:ATPase-coupled transmembrane transporter activity"/>
    <property type="evidence" value="ECO:0007669"/>
    <property type="project" value="TreeGrafter"/>
</dbReference>
<evidence type="ECO:0000256" key="4">
    <source>
        <dbReference type="SAM" id="MobiDB-lite"/>
    </source>
</evidence>
<evidence type="ECO:0000313" key="7">
    <source>
        <dbReference type="Proteomes" id="UP000001876"/>
    </source>
</evidence>
<dbReference type="GO" id="GO:0016020">
    <property type="term" value="C:membrane"/>
    <property type="evidence" value="ECO:0007669"/>
    <property type="project" value="TreeGrafter"/>
</dbReference>
<protein>
    <submittedName>
        <fullName evidence="6">ATP-binding cassette superfamily</fullName>
    </submittedName>
</protein>
<evidence type="ECO:0000256" key="3">
    <source>
        <dbReference type="ARBA" id="ARBA00022840"/>
    </source>
</evidence>
<evidence type="ECO:0000259" key="5">
    <source>
        <dbReference type="PROSITE" id="PS50893"/>
    </source>
</evidence>
<dbReference type="PROSITE" id="PS50893">
    <property type="entry name" value="ABC_TRANSPORTER_2"/>
    <property type="match status" value="1"/>
</dbReference>
<dbReference type="SMART" id="SM00382">
    <property type="entry name" value="AAA"/>
    <property type="match status" value="1"/>
</dbReference>
<feature type="compositionally biased region" description="Polar residues" evidence="4">
    <location>
        <begin position="276"/>
        <end position="298"/>
    </location>
</feature>
<dbReference type="PANTHER" id="PTHR24223">
    <property type="entry name" value="ATP-BINDING CASSETTE SUB-FAMILY C"/>
    <property type="match status" value="1"/>
</dbReference>
<dbReference type="eggNOG" id="KOG0054">
    <property type="taxonomic scope" value="Eukaryota"/>
</dbReference>
<dbReference type="SUPFAM" id="SSF52540">
    <property type="entry name" value="P-loop containing nucleoside triphosphate hydrolases"/>
    <property type="match status" value="2"/>
</dbReference>
<evidence type="ECO:0000256" key="2">
    <source>
        <dbReference type="ARBA" id="ARBA00022741"/>
    </source>
</evidence>
<dbReference type="Gene3D" id="3.40.50.300">
    <property type="entry name" value="P-loop containing nucleotide triphosphate hydrolases"/>
    <property type="match status" value="2"/>
</dbReference>
<keyword evidence="7" id="KW-1185">Reference proteome</keyword>
<dbReference type="RefSeq" id="XP_003055840.1">
    <property type="nucleotide sequence ID" value="XM_003055794.1"/>
</dbReference>
<dbReference type="GO" id="GO:0016887">
    <property type="term" value="F:ATP hydrolysis activity"/>
    <property type="evidence" value="ECO:0007669"/>
    <property type="project" value="InterPro"/>
</dbReference>
<dbReference type="GeneID" id="9681410"/>
<keyword evidence="2" id="KW-0547">Nucleotide-binding</keyword>
<proteinExistence type="inferred from homology"/>
<dbReference type="InterPro" id="IPR027417">
    <property type="entry name" value="P-loop_NTPase"/>
</dbReference>
<comment type="similarity">
    <text evidence="1">Belongs to the ABC transporter superfamily. ABCC family. Conjugate transporter (TC 3.A.1.208) subfamily.</text>
</comment>
<name>C1MJL4_MICPC</name>
<dbReference type="AlphaFoldDB" id="C1MJL4"/>
<dbReference type="CDD" id="cd03244">
    <property type="entry name" value="ABCC_MRP_domain2"/>
    <property type="match status" value="1"/>
</dbReference>
<dbReference type="KEGG" id="mpp:MICPUCDRAFT_55006"/>
<dbReference type="InterPro" id="IPR003593">
    <property type="entry name" value="AAA+_ATPase"/>
</dbReference>
<dbReference type="InterPro" id="IPR003439">
    <property type="entry name" value="ABC_transporter-like_ATP-bd"/>
</dbReference>
<feature type="domain" description="ABC transporter" evidence="5">
    <location>
        <begin position="60"/>
        <end position="442"/>
    </location>
</feature>
<evidence type="ECO:0000256" key="1">
    <source>
        <dbReference type="ARBA" id="ARBA00009726"/>
    </source>
</evidence>
<organism evidence="7">
    <name type="scientific">Micromonas pusilla (strain CCMP1545)</name>
    <name type="common">Picoplanktonic green alga</name>
    <dbReference type="NCBI Taxonomy" id="564608"/>
    <lineage>
        <taxon>Eukaryota</taxon>
        <taxon>Viridiplantae</taxon>
        <taxon>Chlorophyta</taxon>
        <taxon>Mamiellophyceae</taxon>
        <taxon>Mamiellales</taxon>
        <taxon>Mamiellaceae</taxon>
        <taxon>Micromonas</taxon>
    </lineage>
</organism>
<accession>C1MJL4</accession>
<dbReference type="InterPro" id="IPR050173">
    <property type="entry name" value="ABC_transporter_C-like"/>
</dbReference>
<gene>
    <name evidence="6" type="ORF">MICPUCDRAFT_55006</name>
</gene>
<dbReference type="STRING" id="564608.C1MJL4"/>
<keyword evidence="3 6" id="KW-0067">ATP-binding</keyword>
<evidence type="ECO:0000313" key="6">
    <source>
        <dbReference type="EMBL" id="EEH59216.1"/>
    </source>
</evidence>
<dbReference type="OrthoDB" id="6500128at2759"/>
<dbReference type="Proteomes" id="UP000001876">
    <property type="component" value="Unassembled WGS sequence"/>
</dbReference>
<reference evidence="6 7" key="1">
    <citation type="journal article" date="2009" name="Science">
        <title>Green evolution and dynamic adaptations revealed by genomes of the marine picoeukaryotes Micromonas.</title>
        <authorList>
            <person name="Worden A.Z."/>
            <person name="Lee J.H."/>
            <person name="Mock T."/>
            <person name="Rouze P."/>
            <person name="Simmons M.P."/>
            <person name="Aerts A.L."/>
            <person name="Allen A.E."/>
            <person name="Cuvelier M.L."/>
            <person name="Derelle E."/>
            <person name="Everett M.V."/>
            <person name="Foulon E."/>
            <person name="Grimwood J."/>
            <person name="Gundlach H."/>
            <person name="Henrissat B."/>
            <person name="Napoli C."/>
            <person name="McDonald S.M."/>
            <person name="Parker M.S."/>
            <person name="Rombauts S."/>
            <person name="Salamov A."/>
            <person name="Von Dassow P."/>
            <person name="Badger J.H."/>
            <person name="Coutinho P.M."/>
            <person name="Demir E."/>
            <person name="Dubchak I."/>
            <person name="Gentemann C."/>
            <person name="Eikrem W."/>
            <person name="Gready J.E."/>
            <person name="John U."/>
            <person name="Lanier W."/>
            <person name="Lindquist E.A."/>
            <person name="Lucas S."/>
            <person name="Mayer K.F."/>
            <person name="Moreau H."/>
            <person name="Not F."/>
            <person name="Otillar R."/>
            <person name="Panaud O."/>
            <person name="Pangilinan J."/>
            <person name="Paulsen I."/>
            <person name="Piegu B."/>
            <person name="Poliakov A."/>
            <person name="Robbens S."/>
            <person name="Schmutz J."/>
            <person name="Toulza E."/>
            <person name="Wyss T."/>
            <person name="Zelensky A."/>
            <person name="Zhou K."/>
            <person name="Armbrust E.V."/>
            <person name="Bhattacharya D."/>
            <person name="Goodenough U.W."/>
            <person name="Van de Peer Y."/>
            <person name="Grigoriev I.V."/>
        </authorList>
    </citation>
    <scope>NUCLEOTIDE SEQUENCE [LARGE SCALE GENOMIC DNA]</scope>
    <source>
        <strain evidence="6 7">CCMP1545</strain>
    </source>
</reference>
<feature type="region of interest" description="Disordered" evidence="4">
    <location>
        <begin position="273"/>
        <end position="298"/>
    </location>
</feature>
<sequence length="479" mass="52894">MDNDPQYLEHGTNMATELETKMNAVERVKEYVDLPEESEHDTDPVIAAALPHSWPAKGLLEVSDLRMRYRPSLPLVLKDVTFVAAAGEKLGICGRTGSGKSSLFLALFRIIEPAGGVIKIDGVDVSTLGLHQLRSKMAMIPQGAFSFFLSHLLFLKDFSRRISLPTPRFQYPSSTPFNSASDAFQLHPDVASYGQTPSSDPFMFAGTIRNNLDPFDEHDDAAVWSALEQVGLKHMAEDAAKKLDMEVVDNGGNFSLGQARSITTPDFLSRRASLSAHPTVSTPDTPRRLSTPSDAPSQLQRQLLCMGRALLRNSRVLMMDEATASVDMDSDALIQKTVREAFAACTTLTIAHRLNTVRLLPIRPRWRGERRSLRTFAGVSLSPPLAFNPRPRRLSTPSDAFQRAQVMDSDKVAFLDDGELVEFGEPEELLKNPKGKFTALVNRTGEKQSKFLRTMSTRAHESRLARIASESEIADAVGK</sequence>
<dbReference type="Pfam" id="PF00005">
    <property type="entry name" value="ABC_tran"/>
    <property type="match status" value="1"/>
</dbReference>